<evidence type="ECO:0000256" key="3">
    <source>
        <dbReference type="ARBA" id="ARBA00022692"/>
    </source>
</evidence>
<reference evidence="9" key="1">
    <citation type="submission" date="2006-06" db="EMBL/GenBank/DDBJ databases">
        <title>Complete sequence of Trichodesmium erythraeum IMS101.</title>
        <authorList>
            <consortium name="US DOE Joint Genome Institute"/>
            <person name="Copeland A."/>
            <person name="Lucas S."/>
            <person name="Lapidus A."/>
            <person name="Barry K."/>
            <person name="Detter J.C."/>
            <person name="Glavina del Rio T."/>
            <person name="Hammon N."/>
            <person name="Israni S."/>
            <person name="Dalin E."/>
            <person name="Tice H."/>
            <person name="Pitluck S."/>
            <person name="Kiss H."/>
            <person name="Munk A.C."/>
            <person name="Brettin T."/>
            <person name="Bruce D."/>
            <person name="Han C."/>
            <person name="Tapia R."/>
            <person name="Gilna P."/>
            <person name="Schmutz J."/>
            <person name="Larimer F."/>
            <person name="Land M."/>
            <person name="Hauser L."/>
            <person name="Kyrpides N."/>
            <person name="Kim E."/>
            <person name="Richardson P."/>
        </authorList>
    </citation>
    <scope>NUCLEOTIDE SEQUENCE [LARGE SCALE GENOMIC DNA]</scope>
    <source>
        <strain evidence="9">IMS101</strain>
    </source>
</reference>
<accession>Q10XX1</accession>
<dbReference type="SUPFAM" id="SSF56281">
    <property type="entry name" value="Metallo-hydrolase/oxidoreductase"/>
    <property type="match status" value="1"/>
</dbReference>
<dbReference type="PANTHER" id="PTHR30619:SF1">
    <property type="entry name" value="RECOMBINATION PROTEIN 2"/>
    <property type="match status" value="1"/>
</dbReference>
<organism evidence="9">
    <name type="scientific">Trichodesmium erythraeum (strain IMS101)</name>
    <dbReference type="NCBI Taxonomy" id="203124"/>
    <lineage>
        <taxon>Bacteria</taxon>
        <taxon>Bacillati</taxon>
        <taxon>Cyanobacteriota</taxon>
        <taxon>Cyanophyceae</taxon>
        <taxon>Oscillatoriophycideae</taxon>
        <taxon>Oscillatoriales</taxon>
        <taxon>Microcoleaceae</taxon>
        <taxon>Trichodesmium</taxon>
    </lineage>
</organism>
<dbReference type="InterPro" id="IPR025405">
    <property type="entry name" value="DUF4131"/>
</dbReference>
<feature type="transmembrane region" description="Helical" evidence="6">
    <location>
        <begin position="451"/>
        <end position="477"/>
    </location>
</feature>
<keyword evidence="3 6" id="KW-0812">Transmembrane</keyword>
<evidence type="ECO:0000259" key="8">
    <source>
        <dbReference type="Pfam" id="PF13567"/>
    </source>
</evidence>
<evidence type="ECO:0000313" key="9">
    <source>
        <dbReference type="EMBL" id="ABG52903.1"/>
    </source>
</evidence>
<feature type="transmembrane region" description="Helical" evidence="6">
    <location>
        <begin position="89"/>
        <end position="108"/>
    </location>
</feature>
<dbReference type="OrthoDB" id="9761531at2"/>
<evidence type="ECO:0000259" key="7">
    <source>
        <dbReference type="Pfam" id="PF03772"/>
    </source>
</evidence>
<dbReference type="RefSeq" id="WP_011613233.1">
    <property type="nucleotide sequence ID" value="NC_008312.1"/>
</dbReference>
<dbReference type="STRING" id="203124.Tery_3864"/>
<feature type="transmembrane region" description="Helical" evidence="6">
    <location>
        <begin position="553"/>
        <end position="571"/>
    </location>
</feature>
<dbReference type="GO" id="GO:0005886">
    <property type="term" value="C:plasma membrane"/>
    <property type="evidence" value="ECO:0007669"/>
    <property type="project" value="UniProtKB-SubCell"/>
</dbReference>
<dbReference type="InterPro" id="IPR052159">
    <property type="entry name" value="Competence_DNA_uptake"/>
</dbReference>
<evidence type="ECO:0000256" key="1">
    <source>
        <dbReference type="ARBA" id="ARBA00004651"/>
    </source>
</evidence>
<feature type="transmembrane region" description="Helical" evidence="6">
    <location>
        <begin position="510"/>
        <end position="533"/>
    </location>
</feature>
<comment type="subcellular location">
    <subcellularLocation>
        <location evidence="1">Cell membrane</location>
        <topology evidence="1">Multi-pass membrane protein</topology>
    </subcellularLocation>
</comment>
<evidence type="ECO:0000256" key="6">
    <source>
        <dbReference type="SAM" id="Phobius"/>
    </source>
</evidence>
<evidence type="ECO:0000256" key="4">
    <source>
        <dbReference type="ARBA" id="ARBA00022989"/>
    </source>
</evidence>
<dbReference type="eggNOG" id="COG2333">
    <property type="taxonomic scope" value="Bacteria"/>
</dbReference>
<feature type="transmembrane region" description="Helical" evidence="6">
    <location>
        <begin position="6"/>
        <end position="39"/>
    </location>
</feature>
<dbReference type="AlphaFoldDB" id="Q10XX1"/>
<dbReference type="PANTHER" id="PTHR30619">
    <property type="entry name" value="DNA INTERNALIZATION/COMPETENCE PROTEIN COMEC/REC2"/>
    <property type="match status" value="1"/>
</dbReference>
<gene>
    <name evidence="9" type="ordered locus">Tery_3864</name>
</gene>
<name>Q10XX1_TRIEI</name>
<dbReference type="InterPro" id="IPR004477">
    <property type="entry name" value="ComEC_N"/>
</dbReference>
<dbReference type="NCBIfam" id="TIGR00360">
    <property type="entry name" value="ComEC_N-term"/>
    <property type="match status" value="1"/>
</dbReference>
<keyword evidence="4 6" id="KW-1133">Transmembrane helix</keyword>
<dbReference type="KEGG" id="ter:Tery_3864"/>
<dbReference type="eggNOG" id="COG0658">
    <property type="taxonomic scope" value="Bacteria"/>
</dbReference>
<feature type="transmembrane region" description="Helical" evidence="6">
    <location>
        <begin position="324"/>
        <end position="340"/>
    </location>
</feature>
<protein>
    <submittedName>
        <fullName evidence="9">ComEC/Rec2-related protein</fullName>
    </submittedName>
</protein>
<dbReference type="Gene3D" id="3.60.15.10">
    <property type="entry name" value="Ribonuclease Z/Hydroxyacylglutathione hydrolase-like"/>
    <property type="match status" value="1"/>
</dbReference>
<keyword evidence="2" id="KW-1003">Cell membrane</keyword>
<evidence type="ECO:0000256" key="5">
    <source>
        <dbReference type="ARBA" id="ARBA00023136"/>
    </source>
</evidence>
<dbReference type="EMBL" id="CP000393">
    <property type="protein sequence ID" value="ABG52903.1"/>
    <property type="molecule type" value="Genomic_DNA"/>
</dbReference>
<feature type="domain" description="ComEC/Rec2-related protein" evidence="7">
    <location>
        <begin position="276"/>
        <end position="536"/>
    </location>
</feature>
<feature type="domain" description="DUF4131" evidence="8">
    <location>
        <begin position="86"/>
        <end position="237"/>
    </location>
</feature>
<feature type="transmembrane region" description="Helical" evidence="6">
    <location>
        <begin position="422"/>
        <end position="445"/>
    </location>
</feature>
<dbReference type="Pfam" id="PF13567">
    <property type="entry name" value="DUF4131"/>
    <property type="match status" value="1"/>
</dbReference>
<dbReference type="HOGENOM" id="CLU_010363_8_0_3"/>
<feature type="transmembrane region" description="Helical" evidence="6">
    <location>
        <begin position="370"/>
        <end position="387"/>
    </location>
</feature>
<feature type="transmembrane region" description="Helical" evidence="6">
    <location>
        <begin position="296"/>
        <end position="317"/>
    </location>
</feature>
<feature type="transmembrane region" description="Helical" evidence="6">
    <location>
        <begin position="393"/>
        <end position="410"/>
    </location>
</feature>
<proteinExistence type="predicted"/>
<dbReference type="InterPro" id="IPR036866">
    <property type="entry name" value="RibonucZ/Hydroxyglut_hydro"/>
</dbReference>
<evidence type="ECO:0000256" key="2">
    <source>
        <dbReference type="ARBA" id="ARBA00022475"/>
    </source>
</evidence>
<dbReference type="Pfam" id="PF03772">
    <property type="entry name" value="Competence"/>
    <property type="match status" value="1"/>
</dbReference>
<keyword evidence="5 6" id="KW-0472">Membrane</keyword>
<sequence>MNQAVVIVICLAYIMGLLSTILPWGIYAVVTIGLLLATIAQQIYRQNLRKLTREMTASEQEISSEDLLRSNKLQDLLTRRTRKNLLNSNWLWITAGAIALLASIYFQWRVPQPTASDISKIISLDGESQQQVVIVRGKVLSVPRTTRSGKAQLWLKASQVSEVVGTGGSANVHQDVTGKVYVTIPLLQATGIYPNELVAITGSLYRPSPATNPGGFDFRAYLAREGAFAGVTGYKITELNQENNVWGLYKIRQRIIRAQVKFLGVPEGPLVSAMVLGRKAVDFSYQLRDQFIQVGLAHILAASGFHVSLILGAVLTLTKKMSSGKRFSFGILLLSIYVAFTGFVPSVLRAALMGLATLLGIVFQRMVKPLVSLLLAATLLLLINPLWIWNLGFQLSFLATLGLLVTLPPLTKRLNMLPSGIAYLAAIYISASVWVLPLLLSVFYVVSPYAILVNIIVAPLVTVITVGGFISAMLALIYPDAGSLSAMILHFPVKILIEIVQFFSRLPGNQVAVGAISVYQLVVLYGLIFTTWFLESKTPEVDKGKKKKFSLKLWQWSLLLAIAIIIIPLWYTRTSVFQATILDSPSKPVFVIQDQGKVILVNAGDENTARFKVLPFLRQQGINKIDWSIDLHSQKGLSRGWPYVFESLKIKTFYDVETDEEKGYQTNNQPVFNALQKIKANYYTVIKNQNVDLGSTQMKLINSETPIVKFMIHGQSWLLLGNTELSQQSKLLAEKSFQPTEVLWWSGNKLNAELLNIIRPKVAIASSDSVHPDMIEFFQENNIPLFWTGRDGAIQWTPITGFQSTLELDQSDSSFL</sequence>